<comment type="caution">
    <text evidence="1">The sequence shown here is derived from an EMBL/GenBank/DDBJ whole genome shotgun (WGS) entry which is preliminary data.</text>
</comment>
<protein>
    <recommendedName>
        <fullName evidence="2">Sirohydrochlorin cobaltochelatase</fullName>
    </recommendedName>
</protein>
<sequence>MVAALRAAGYRRVAIASFLLAPGVFHDRLRSAGADLVSEPIGDHPLVIATIVDRYRQAVADDDDRIWAGADRQGAIA</sequence>
<gene>
    <name evidence="1" type="ORF">SDC9_106361</name>
</gene>
<accession>A0A645B291</accession>
<evidence type="ECO:0008006" key="2">
    <source>
        <dbReference type="Google" id="ProtNLM"/>
    </source>
</evidence>
<dbReference type="SUPFAM" id="SSF53800">
    <property type="entry name" value="Chelatase"/>
    <property type="match status" value="1"/>
</dbReference>
<organism evidence="1">
    <name type="scientific">bioreactor metagenome</name>
    <dbReference type="NCBI Taxonomy" id="1076179"/>
    <lineage>
        <taxon>unclassified sequences</taxon>
        <taxon>metagenomes</taxon>
        <taxon>ecological metagenomes</taxon>
    </lineage>
</organism>
<dbReference type="EMBL" id="VSSQ01017331">
    <property type="protein sequence ID" value="MPM59517.1"/>
    <property type="molecule type" value="Genomic_DNA"/>
</dbReference>
<proteinExistence type="predicted"/>
<reference evidence="1" key="1">
    <citation type="submission" date="2019-08" db="EMBL/GenBank/DDBJ databases">
        <authorList>
            <person name="Kucharzyk K."/>
            <person name="Murdoch R.W."/>
            <person name="Higgins S."/>
            <person name="Loffler F."/>
        </authorList>
    </citation>
    <scope>NUCLEOTIDE SEQUENCE</scope>
</reference>
<dbReference type="Gene3D" id="3.40.50.1400">
    <property type="match status" value="1"/>
</dbReference>
<evidence type="ECO:0000313" key="1">
    <source>
        <dbReference type="EMBL" id="MPM59517.1"/>
    </source>
</evidence>
<dbReference type="AlphaFoldDB" id="A0A645B291"/>
<name>A0A645B291_9ZZZZ</name>